<dbReference type="PANTHER" id="PTHR43747">
    <property type="entry name" value="FAD-BINDING PROTEIN"/>
    <property type="match status" value="1"/>
</dbReference>
<dbReference type="GO" id="GO:0004497">
    <property type="term" value="F:monooxygenase activity"/>
    <property type="evidence" value="ECO:0007669"/>
    <property type="project" value="InterPro"/>
</dbReference>
<organism evidence="1 2">
    <name type="scientific">Stakelama sediminis</name>
    <dbReference type="NCBI Taxonomy" id="463200"/>
    <lineage>
        <taxon>Bacteria</taxon>
        <taxon>Pseudomonadati</taxon>
        <taxon>Pseudomonadota</taxon>
        <taxon>Alphaproteobacteria</taxon>
        <taxon>Sphingomonadales</taxon>
        <taxon>Sphingomonadaceae</taxon>
        <taxon>Stakelama</taxon>
    </lineage>
</organism>
<dbReference type="InterPro" id="IPR006905">
    <property type="entry name" value="Flavin_halogenase"/>
</dbReference>
<dbReference type="Gene3D" id="3.50.50.60">
    <property type="entry name" value="FAD/NAD(P)-binding domain"/>
    <property type="match status" value="1"/>
</dbReference>
<proteinExistence type="predicted"/>
<gene>
    <name evidence="1" type="ORF">FHR23_000103</name>
</gene>
<dbReference type="InterPro" id="IPR036188">
    <property type="entry name" value="FAD/NAD-bd_sf"/>
</dbReference>
<sequence>MTASTLSRIAVVGGGQVALLAATALARALPNAQITLVRTTLSPAALADLSPGALPVLRRLHQRIGIDEAMLLHRAGATHRLATSFNGWRPDGGQFLIGYGAADDGAESWTGKALNDAGATPHAGPAAALAAEGKFALPEDTPGSPLADLDYALRFDPAAHANLLAGLARHLNVTLLASPTLTASRDDTGRISRLTLADGTPLTADLYIDCTGPERMLHDGEEWQDWSAMLPVNRVAWPDRPLPPSISPRDEVQALDRGYRIVAPSRDRTHVFACWSSSSTALPDAETARHMLEIPAGPIAALTPGRLASPWSDNSIAIGDAAAAFEPLQWLNLHLARHSILLMLDLLPGHGDGTAEAKEFNRRFALAADRVRDFVAAHHVGKHDMERSPQLARTLNDYARRGRLPPVEEDSIPRDMWVQLLSGLGIGPGLSARVRAIDPAVRAQNAHAAEQRIAAALAAGHPYSAALKHMLESP</sequence>
<dbReference type="Proteomes" id="UP000554342">
    <property type="component" value="Unassembled WGS sequence"/>
</dbReference>
<dbReference type="RefSeq" id="WP_184000996.1">
    <property type="nucleotide sequence ID" value="NZ_BAABIF010000004.1"/>
</dbReference>
<protein>
    <submittedName>
        <fullName evidence="1">Tryptophan halogenase</fullName>
        <ecNumber evidence="1">1.14.19.9</ecNumber>
    </submittedName>
</protein>
<dbReference type="Pfam" id="PF04820">
    <property type="entry name" value="Trp_halogenase"/>
    <property type="match status" value="1"/>
</dbReference>
<accession>A0A840YUB9</accession>
<dbReference type="EC" id="1.14.19.9" evidence="1"/>
<dbReference type="PANTHER" id="PTHR43747:SF4">
    <property type="entry name" value="FLAVIN-DEPENDENT TRYPTOPHAN HALOGENASE"/>
    <property type="match status" value="1"/>
</dbReference>
<dbReference type="SUPFAM" id="SSF51905">
    <property type="entry name" value="FAD/NAD(P)-binding domain"/>
    <property type="match status" value="1"/>
</dbReference>
<keyword evidence="2" id="KW-1185">Reference proteome</keyword>
<name>A0A840YUB9_9SPHN</name>
<dbReference type="AlphaFoldDB" id="A0A840YUB9"/>
<comment type="caution">
    <text evidence="1">The sequence shown here is derived from an EMBL/GenBank/DDBJ whole genome shotgun (WGS) entry which is preliminary data.</text>
</comment>
<evidence type="ECO:0000313" key="2">
    <source>
        <dbReference type="Proteomes" id="UP000554342"/>
    </source>
</evidence>
<keyword evidence="1" id="KW-0560">Oxidoreductase</keyword>
<evidence type="ECO:0000313" key="1">
    <source>
        <dbReference type="EMBL" id="MBB5717196.1"/>
    </source>
</evidence>
<dbReference type="EMBL" id="JACIJI010000001">
    <property type="protein sequence ID" value="MBB5717196.1"/>
    <property type="molecule type" value="Genomic_DNA"/>
</dbReference>
<dbReference type="InterPro" id="IPR050816">
    <property type="entry name" value="Flavin-dep_Halogenase_NPB"/>
</dbReference>
<reference evidence="1 2" key="1">
    <citation type="submission" date="2020-08" db="EMBL/GenBank/DDBJ databases">
        <title>Genomic Encyclopedia of Type Strains, Phase IV (KMG-IV): sequencing the most valuable type-strain genomes for metagenomic binning, comparative biology and taxonomic classification.</title>
        <authorList>
            <person name="Goeker M."/>
        </authorList>
    </citation>
    <scope>NUCLEOTIDE SEQUENCE [LARGE SCALE GENOMIC DNA]</scope>
    <source>
        <strain evidence="1 2">DSM 27203</strain>
    </source>
</reference>